<evidence type="ECO:0000313" key="1">
    <source>
        <dbReference type="EMBL" id="KAF9680407.1"/>
    </source>
</evidence>
<comment type="caution">
    <text evidence="1">The sequence shown here is derived from an EMBL/GenBank/DDBJ whole genome shotgun (WGS) entry which is preliminary data.</text>
</comment>
<name>A0A835MVG8_9ROSI</name>
<sequence>MKLITEAWSRPNTLTHEIILSKGLASEEDLLRQKKKPEETEIEQDVTSMIRDLIQRKEYGMRTGQSDDDDLLGMLLQSNEQTIYQKMQAAQ</sequence>
<protein>
    <submittedName>
        <fullName evidence="1">Uncharacterized protein</fullName>
    </submittedName>
</protein>
<accession>A0A835MVG8</accession>
<organism evidence="1 2">
    <name type="scientific">Salix dunnii</name>
    <dbReference type="NCBI Taxonomy" id="1413687"/>
    <lineage>
        <taxon>Eukaryota</taxon>
        <taxon>Viridiplantae</taxon>
        <taxon>Streptophyta</taxon>
        <taxon>Embryophyta</taxon>
        <taxon>Tracheophyta</taxon>
        <taxon>Spermatophyta</taxon>
        <taxon>Magnoliopsida</taxon>
        <taxon>eudicotyledons</taxon>
        <taxon>Gunneridae</taxon>
        <taxon>Pentapetalae</taxon>
        <taxon>rosids</taxon>
        <taxon>fabids</taxon>
        <taxon>Malpighiales</taxon>
        <taxon>Salicaceae</taxon>
        <taxon>Saliceae</taxon>
        <taxon>Salix</taxon>
    </lineage>
</organism>
<dbReference type="AlphaFoldDB" id="A0A835MVG8"/>
<evidence type="ECO:0000313" key="2">
    <source>
        <dbReference type="Proteomes" id="UP000657918"/>
    </source>
</evidence>
<dbReference type="EMBL" id="JADGMS010000006">
    <property type="protein sequence ID" value="KAF9680407.1"/>
    <property type="molecule type" value="Genomic_DNA"/>
</dbReference>
<gene>
    <name evidence="1" type="ORF">SADUNF_Sadunf06G0118000</name>
</gene>
<keyword evidence="2" id="KW-1185">Reference proteome</keyword>
<dbReference type="Gene3D" id="1.20.120.990">
    <property type="entry name" value="Glycosyltransferase family 88, C-terminal domain"/>
    <property type="match status" value="1"/>
</dbReference>
<dbReference type="Proteomes" id="UP000657918">
    <property type="component" value="Unassembled WGS sequence"/>
</dbReference>
<reference evidence="1 2" key="1">
    <citation type="submission" date="2020-10" db="EMBL/GenBank/DDBJ databases">
        <title>Plant Genome Project.</title>
        <authorList>
            <person name="Zhang R.-G."/>
        </authorList>
    </citation>
    <scope>NUCLEOTIDE SEQUENCE [LARGE SCALE GENOMIC DNA]</scope>
    <source>
        <strain evidence="1">FAFU-HL-1</strain>
        <tissue evidence="1">Leaf</tissue>
    </source>
</reference>
<proteinExistence type="predicted"/>